<proteinExistence type="predicted"/>
<evidence type="ECO:0000313" key="1">
    <source>
        <dbReference type="Proteomes" id="UP000887565"/>
    </source>
</evidence>
<dbReference type="WBParaSite" id="nRc.2.0.1.t05978-RA">
    <property type="protein sequence ID" value="nRc.2.0.1.t05978-RA"/>
    <property type="gene ID" value="nRc.2.0.1.g05978"/>
</dbReference>
<name>A0A915HX26_ROMCU</name>
<sequence>MIRVQAQGKEGGDANRADIKINKFTNHEGVLTQNQFNGDVLNLALVHGEALVIDPKIKIKNESKIDKQDNTDDRFTNEKKVLTNILAATDSSQIAGKFGKFRDTVYRIPLSGQPEDQKTLIQHHFFDGRQGMIMQNQYNSDYSALSGAGLIPHLFTADRQNNDPSGLLQRKLDAKHAVKSIMEKYQNLVDHALKDYDNGGRKSETISTGSRSFDLSKVLSQVKNIKIDSKNVRVQDYTIKNGEKKLFFDETRLPLAVTAYICLSTKLETYRPRKEEDC</sequence>
<keyword evidence="1" id="KW-1185">Reference proteome</keyword>
<dbReference type="AlphaFoldDB" id="A0A915HX26"/>
<protein>
    <submittedName>
        <fullName evidence="2">Uncharacterized protein</fullName>
    </submittedName>
</protein>
<accession>A0A915HX26</accession>
<evidence type="ECO:0000313" key="2">
    <source>
        <dbReference type="WBParaSite" id="nRc.2.0.1.t05978-RA"/>
    </source>
</evidence>
<dbReference type="Proteomes" id="UP000887565">
    <property type="component" value="Unplaced"/>
</dbReference>
<organism evidence="1 2">
    <name type="scientific">Romanomermis culicivorax</name>
    <name type="common">Nematode worm</name>
    <dbReference type="NCBI Taxonomy" id="13658"/>
    <lineage>
        <taxon>Eukaryota</taxon>
        <taxon>Metazoa</taxon>
        <taxon>Ecdysozoa</taxon>
        <taxon>Nematoda</taxon>
        <taxon>Enoplea</taxon>
        <taxon>Dorylaimia</taxon>
        <taxon>Mermithida</taxon>
        <taxon>Mermithoidea</taxon>
        <taxon>Mermithidae</taxon>
        <taxon>Romanomermis</taxon>
    </lineage>
</organism>
<reference evidence="2" key="1">
    <citation type="submission" date="2022-11" db="UniProtKB">
        <authorList>
            <consortium name="WormBaseParasite"/>
        </authorList>
    </citation>
    <scope>IDENTIFICATION</scope>
</reference>